<dbReference type="InterPro" id="IPR036249">
    <property type="entry name" value="Thioredoxin-like_sf"/>
</dbReference>
<gene>
    <name evidence="15" type="ORF">CANARDRAFT_7546</name>
</gene>
<feature type="region of interest" description="Disordered" evidence="11">
    <location>
        <begin position="1"/>
        <end position="101"/>
    </location>
</feature>
<dbReference type="Pfam" id="PF12157">
    <property type="entry name" value="DUF3591"/>
    <property type="match status" value="1"/>
</dbReference>
<feature type="region of interest" description="Disordered" evidence="11">
    <location>
        <begin position="885"/>
        <end position="913"/>
    </location>
</feature>
<name>A0A1E4T138_9ASCO</name>
<feature type="compositionally biased region" description="Acidic residues" evidence="11">
    <location>
        <begin position="171"/>
        <end position="185"/>
    </location>
</feature>
<evidence type="ECO:0000256" key="3">
    <source>
        <dbReference type="ARBA" id="ARBA00022723"/>
    </source>
</evidence>
<keyword evidence="2" id="KW-0001">2Fe-2S</keyword>
<evidence type="ECO:0000256" key="1">
    <source>
        <dbReference type="ARBA" id="ARBA00004123"/>
    </source>
</evidence>
<reference evidence="16" key="1">
    <citation type="submission" date="2016-04" db="EMBL/GenBank/DDBJ databases">
        <title>Comparative genomics of biotechnologically important yeasts.</title>
        <authorList>
            <consortium name="DOE Joint Genome Institute"/>
            <person name="Riley R."/>
            <person name="Haridas S."/>
            <person name="Wolfe K.H."/>
            <person name="Lopes M.R."/>
            <person name="Hittinger C.T."/>
            <person name="Goker M."/>
            <person name="Salamov A."/>
            <person name="Wisecaver J."/>
            <person name="Long T.M."/>
            <person name="Aerts A.L."/>
            <person name="Barry K."/>
            <person name="Choi C."/>
            <person name="Clum A."/>
            <person name="Coughlan A.Y."/>
            <person name="Deshpande S."/>
            <person name="Douglass A.P."/>
            <person name="Hanson S.J."/>
            <person name="Klenk H.-P."/>
            <person name="Labutti K."/>
            <person name="Lapidus A."/>
            <person name="Lindquist E."/>
            <person name="Lipzen A."/>
            <person name="Meier-Kolthoff J.P."/>
            <person name="Ohm R.A."/>
            <person name="Otillar R.P."/>
            <person name="Pangilinan J."/>
            <person name="Peng Y."/>
            <person name="Rokas A."/>
            <person name="Rosa C.A."/>
            <person name="Scheuner C."/>
            <person name="Sibirny A.A."/>
            <person name="Slot J.C."/>
            <person name="Stielow J.B."/>
            <person name="Sun H."/>
            <person name="Kurtzman C.P."/>
            <person name="Blackwell M."/>
            <person name="Grigoriev I.V."/>
            <person name="Jeffries T.W."/>
        </authorList>
    </citation>
    <scope>NUCLEOTIDE SEQUENCE [LARGE SCALE GENOMIC DNA]</scope>
    <source>
        <strain evidence="16">NRRL YB-2248</strain>
    </source>
</reference>
<evidence type="ECO:0000256" key="8">
    <source>
        <dbReference type="ARBA" id="ARBA00023242"/>
    </source>
</evidence>
<feature type="region of interest" description="Disordered" evidence="11">
    <location>
        <begin position="800"/>
        <end position="830"/>
    </location>
</feature>
<dbReference type="InterPro" id="IPR022591">
    <property type="entry name" value="TAF1_HAT_dom"/>
</dbReference>
<evidence type="ECO:0000259" key="14">
    <source>
        <dbReference type="Pfam" id="PF15288"/>
    </source>
</evidence>
<keyword evidence="3" id="KW-0479">Metal-binding</keyword>
<feature type="region of interest" description="Disordered" evidence="11">
    <location>
        <begin position="267"/>
        <end position="303"/>
    </location>
</feature>
<keyword evidence="5" id="KW-0411">Iron-sulfur</keyword>
<dbReference type="NCBIfam" id="TIGR00365">
    <property type="entry name" value="Grx4 family monothiol glutaredoxin"/>
    <property type="match status" value="1"/>
</dbReference>
<dbReference type="InterPro" id="IPR040240">
    <property type="entry name" value="TAF1"/>
</dbReference>
<dbReference type="FunFam" id="3.40.30.10:FF:000005">
    <property type="entry name" value="Glutaredoxin 5"/>
    <property type="match status" value="1"/>
</dbReference>
<sequence>MVSSDHEDKLKDMDEDDFTTALNGQMGNLDAMFDGSTNHAEDALDFSDEDELADEEEADVTSSLKAKDVPESADEESESDDDLMKELQQEAMQGVDGDEAAEAIPGGLFTVIGDDSNNAGLADLDFEHANALMDEDDDDEMGFPMEDQASKNHQEDSKDKPEGQKDVAQVGEDDLSSSSEDDDDEIERKQAQEELKLKLKLERIEKEKRNREKLLKIYYPSFKRGKPLKMQSLFPIAPLKFNYQEPPMVPVPLLPSKLHFEFQADTRKSFRTSSRQTHSKEQQQIQLQQKNSKLLPKSRHQQLQTRLHQLQLQQQQQQQQKQQQIHSASQKIIEVTESDVINTQPPEEVQKKPKETIVSYDKSLVLSTADWDDDQIINCNEKEVYMPPSKKLKVEDLDLDGWDDDDDEMIFEGILSIDSLNLKLDMNDPRMLFTNESMMEPLKRKMVNQALIPLNERSIELRFSISNDKEYDILKENYQSKIRATIGNLTIDHSLPAIRLQSPFYRVRLSSKAARSNHRPQFTVRPNTTMVFSKPKLRKRKKDKGKDVKELFKNTTDLTLGDTANFFMLEYSEESPITLNNFGMGSMIINYYRKQSEDDNVRPKLSVGETHVVGVQDRSPFWNFGFVEPGNIVPTLYNQMVRAPIFKHDPLSTDFLLIRSSGGGSSQRYFLRHITHIFTVGQTLPVVDVPGPHSRKVTSTSKSRLKMIVYRVLNASPQRRLLVRDVSDHFPDQNDMQNRQRLKEFMEYQRSGEDQGYWKVKSDEKLPNYEETRKMITAEDISLLESMQVGQQRLDDFDSFRREKSESGNSEEGTNSTKEKEKKEKDINNDESLAIQLAPWNTTRNFISATQGKAMLQIHGEGEPSGKGEAISFLRTSMKGGFIKAAAGGGGDSNISTPKPLERDDKKSTSSAAHSYNVAVQQKLYDEEIAKVWYKQQRSLNTVRSTDKPRLISQSDLDDRDKLTAADKEVNEELGEPGRFLKITRMVRDSYGILQRKIEIIKDPKVVELYIKKRQKRLLEDPLDLASDKLVLTNDAEENKKVKKKLEEELAKLQKLQEKKKKKSPGITAANIDSEGRISGKGIGKGKSTSRRCATCGSLGHIRTNKTCPLYFTVHNKSNPNYIPGTEGAADLLQSTDELNSTPTNSAGADADMTAGSQVDANNEASTAQIFTMLRRALISNASLIRPTIARQPQLFSINKTILARFLSTETKQAIDTAVASAPVVLFMKGTPEAPACGFSRATIQILGQQGVDPVKFAAYNVLEDPELRQGIKEYSEWPTIPQLYVNKEFIGGCDIIMSMSQSGELAELLDSADALVPEDEE</sequence>
<dbReference type="InterPro" id="IPR004480">
    <property type="entry name" value="Monothiol_GRX-rel"/>
</dbReference>
<evidence type="ECO:0000259" key="12">
    <source>
        <dbReference type="Pfam" id="PF00462"/>
    </source>
</evidence>
<evidence type="ECO:0000256" key="9">
    <source>
        <dbReference type="ARBA" id="ARBA00023284"/>
    </source>
</evidence>
<feature type="region of interest" description="Disordered" evidence="11">
    <location>
        <begin position="130"/>
        <end position="189"/>
    </location>
</feature>
<feature type="compositionally biased region" description="Low complexity" evidence="11">
    <location>
        <begin position="807"/>
        <end position="816"/>
    </location>
</feature>
<keyword evidence="6" id="KW-0805">Transcription regulation</keyword>
<evidence type="ECO:0000256" key="7">
    <source>
        <dbReference type="ARBA" id="ARBA00023163"/>
    </source>
</evidence>
<dbReference type="PANTHER" id="PTHR13900">
    <property type="entry name" value="TRANSCRIPTION INITIATION FACTOR TFIID"/>
    <property type="match status" value="1"/>
</dbReference>
<dbReference type="GO" id="GO:0004402">
    <property type="term" value="F:histone acetyltransferase activity"/>
    <property type="evidence" value="ECO:0007669"/>
    <property type="project" value="InterPro"/>
</dbReference>
<dbReference type="GO" id="GO:0044571">
    <property type="term" value="P:[2Fe-2S] cluster assembly"/>
    <property type="evidence" value="ECO:0007669"/>
    <property type="project" value="UniProtKB-ARBA"/>
</dbReference>
<evidence type="ECO:0000256" key="2">
    <source>
        <dbReference type="ARBA" id="ARBA00022714"/>
    </source>
</evidence>
<dbReference type="Proteomes" id="UP000094801">
    <property type="component" value="Unassembled WGS sequence"/>
</dbReference>
<proteinExistence type="predicted"/>
<evidence type="ECO:0000256" key="4">
    <source>
        <dbReference type="ARBA" id="ARBA00023004"/>
    </source>
</evidence>
<evidence type="ECO:0000256" key="5">
    <source>
        <dbReference type="ARBA" id="ARBA00023014"/>
    </source>
</evidence>
<dbReference type="EMBL" id="KV453852">
    <property type="protein sequence ID" value="ODV85432.1"/>
    <property type="molecule type" value="Genomic_DNA"/>
</dbReference>
<dbReference type="Pfam" id="PF15288">
    <property type="entry name" value="zf-CCHC_6"/>
    <property type="match status" value="1"/>
</dbReference>
<evidence type="ECO:0000256" key="11">
    <source>
        <dbReference type="SAM" id="MobiDB-lite"/>
    </source>
</evidence>
<dbReference type="STRING" id="983967.A0A1E4T138"/>
<dbReference type="SUPFAM" id="SSF52833">
    <property type="entry name" value="Thioredoxin-like"/>
    <property type="match status" value="1"/>
</dbReference>
<dbReference type="GO" id="GO:0005669">
    <property type="term" value="C:transcription factor TFIID complex"/>
    <property type="evidence" value="ECO:0007669"/>
    <property type="project" value="InterPro"/>
</dbReference>
<dbReference type="InterPro" id="IPR033658">
    <property type="entry name" value="GRX_PICOT-like"/>
</dbReference>
<evidence type="ECO:0000313" key="16">
    <source>
        <dbReference type="Proteomes" id="UP000094801"/>
    </source>
</evidence>
<keyword evidence="16" id="KW-1185">Reference proteome</keyword>
<dbReference type="GO" id="GO:0046872">
    <property type="term" value="F:metal ion binding"/>
    <property type="evidence" value="ECO:0007669"/>
    <property type="project" value="UniProtKB-KW"/>
</dbReference>
<evidence type="ECO:0000259" key="13">
    <source>
        <dbReference type="Pfam" id="PF12157"/>
    </source>
</evidence>
<accession>A0A1E4T138</accession>
<organism evidence="15 16">
    <name type="scientific">[Candida] arabinofermentans NRRL YB-2248</name>
    <dbReference type="NCBI Taxonomy" id="983967"/>
    <lineage>
        <taxon>Eukaryota</taxon>
        <taxon>Fungi</taxon>
        <taxon>Dikarya</taxon>
        <taxon>Ascomycota</taxon>
        <taxon>Saccharomycotina</taxon>
        <taxon>Pichiomycetes</taxon>
        <taxon>Pichiales</taxon>
        <taxon>Pichiaceae</taxon>
        <taxon>Ogataea</taxon>
        <taxon>Ogataea/Candida clade</taxon>
    </lineage>
</organism>
<keyword evidence="4" id="KW-0408">Iron</keyword>
<feature type="domain" description="Zinc knuckle" evidence="14">
    <location>
        <begin position="1091"/>
        <end position="1111"/>
    </location>
</feature>
<dbReference type="InterPro" id="IPR002109">
    <property type="entry name" value="Glutaredoxin"/>
</dbReference>
<dbReference type="Gene3D" id="3.40.30.10">
    <property type="entry name" value="Glutaredoxin"/>
    <property type="match status" value="1"/>
</dbReference>
<dbReference type="PANTHER" id="PTHR13900:SF0">
    <property type="entry name" value="TRANSCRIPTION INITIATION FACTOR TFIID SUBUNIT 1"/>
    <property type="match status" value="1"/>
</dbReference>
<dbReference type="GO" id="GO:0017025">
    <property type="term" value="F:TBP-class protein binding"/>
    <property type="evidence" value="ECO:0007669"/>
    <property type="project" value="InterPro"/>
</dbReference>
<feature type="domain" description="Transcription initiation factor TFIID subunit 1 histone acetyltransferase" evidence="13">
    <location>
        <begin position="463"/>
        <end position="940"/>
    </location>
</feature>
<keyword evidence="9" id="KW-0676">Redox-active center</keyword>
<dbReference type="GO" id="GO:0016251">
    <property type="term" value="F:RNA polymerase II general transcription initiation factor activity"/>
    <property type="evidence" value="ECO:0007669"/>
    <property type="project" value="InterPro"/>
</dbReference>
<evidence type="ECO:0000256" key="6">
    <source>
        <dbReference type="ARBA" id="ARBA00023015"/>
    </source>
</evidence>
<dbReference type="OrthoDB" id="5752at2759"/>
<feature type="compositionally biased region" description="Basic and acidic residues" evidence="11">
    <location>
        <begin position="148"/>
        <end position="165"/>
    </location>
</feature>
<feature type="compositionally biased region" description="Basic and acidic residues" evidence="11">
    <location>
        <begin position="1"/>
        <end position="12"/>
    </location>
</feature>
<protein>
    <recommendedName>
        <fullName evidence="10">Monothiol glutaredoxin-5, mitochondrial</fullName>
    </recommendedName>
</protein>
<dbReference type="InterPro" id="IPR041670">
    <property type="entry name" value="Znf-CCHC_6"/>
</dbReference>
<evidence type="ECO:0000256" key="10">
    <source>
        <dbReference type="ARBA" id="ARBA00067618"/>
    </source>
</evidence>
<evidence type="ECO:0000313" key="15">
    <source>
        <dbReference type="EMBL" id="ODV85432.1"/>
    </source>
</evidence>
<dbReference type="CDD" id="cd03028">
    <property type="entry name" value="GRX_PICOT_like"/>
    <property type="match status" value="1"/>
</dbReference>
<feature type="region of interest" description="Disordered" evidence="11">
    <location>
        <begin position="1057"/>
        <end position="1090"/>
    </location>
</feature>
<feature type="compositionally biased region" description="Acidic residues" evidence="11">
    <location>
        <begin position="43"/>
        <end position="59"/>
    </location>
</feature>
<comment type="subcellular location">
    <subcellularLocation>
        <location evidence="1">Nucleus</location>
    </subcellularLocation>
</comment>
<feature type="compositionally biased region" description="Acidic residues" evidence="11">
    <location>
        <begin position="71"/>
        <end position="81"/>
    </location>
</feature>
<dbReference type="Pfam" id="PF00462">
    <property type="entry name" value="Glutaredoxin"/>
    <property type="match status" value="1"/>
</dbReference>
<keyword evidence="7" id="KW-0804">Transcription</keyword>
<dbReference type="GO" id="GO:0015036">
    <property type="term" value="F:disulfide oxidoreductase activity"/>
    <property type="evidence" value="ECO:0007669"/>
    <property type="project" value="UniProtKB-ARBA"/>
</dbReference>
<dbReference type="GO" id="GO:0051537">
    <property type="term" value="F:2 iron, 2 sulfur cluster binding"/>
    <property type="evidence" value="ECO:0007669"/>
    <property type="project" value="UniProtKB-KW"/>
</dbReference>
<feature type="compositionally biased region" description="Basic and acidic residues" evidence="11">
    <location>
        <begin position="817"/>
        <end position="828"/>
    </location>
</feature>
<keyword evidence="8" id="KW-0539">Nucleus</keyword>
<dbReference type="PROSITE" id="PS51354">
    <property type="entry name" value="GLUTAREDOXIN_2"/>
    <property type="match status" value="1"/>
</dbReference>
<feature type="domain" description="Glutaredoxin" evidence="12">
    <location>
        <begin position="1224"/>
        <end position="1291"/>
    </location>
</feature>
<dbReference type="GO" id="GO:0051123">
    <property type="term" value="P:RNA polymerase II preinitiation complex assembly"/>
    <property type="evidence" value="ECO:0007669"/>
    <property type="project" value="TreeGrafter"/>
</dbReference>